<dbReference type="Proteomes" id="UP001470230">
    <property type="component" value="Unassembled WGS sequence"/>
</dbReference>
<dbReference type="SUPFAM" id="SSF51126">
    <property type="entry name" value="Pectin lyase-like"/>
    <property type="match status" value="1"/>
</dbReference>
<dbReference type="InterPro" id="IPR011050">
    <property type="entry name" value="Pectin_lyase_fold/virulence"/>
</dbReference>
<dbReference type="PANTHER" id="PTHR11319">
    <property type="entry name" value="G PROTEIN-COUPLED RECEPTOR-RELATED"/>
    <property type="match status" value="1"/>
</dbReference>
<dbReference type="PANTHER" id="PTHR11319:SF35">
    <property type="entry name" value="OUTER MEMBRANE PROTEIN PMPC-RELATED"/>
    <property type="match status" value="1"/>
</dbReference>
<proteinExistence type="predicted"/>
<evidence type="ECO:0008006" key="3">
    <source>
        <dbReference type="Google" id="ProtNLM"/>
    </source>
</evidence>
<dbReference type="EMBL" id="JAPFFF010000004">
    <property type="protein sequence ID" value="KAK8890779.1"/>
    <property type="molecule type" value="Genomic_DNA"/>
</dbReference>
<evidence type="ECO:0000313" key="2">
    <source>
        <dbReference type="Proteomes" id="UP001470230"/>
    </source>
</evidence>
<dbReference type="Gene3D" id="2.160.20.10">
    <property type="entry name" value="Single-stranded right-handed beta-helix, Pectin lyase-like"/>
    <property type="match status" value="1"/>
</dbReference>
<evidence type="ECO:0000313" key="1">
    <source>
        <dbReference type="EMBL" id="KAK8890779.1"/>
    </source>
</evidence>
<reference evidence="1 2" key="1">
    <citation type="submission" date="2024-04" db="EMBL/GenBank/DDBJ databases">
        <title>Tritrichomonas musculus Genome.</title>
        <authorList>
            <person name="Alves-Ferreira E."/>
            <person name="Grigg M."/>
            <person name="Lorenzi H."/>
            <person name="Galac M."/>
        </authorList>
    </citation>
    <scope>NUCLEOTIDE SEQUENCE [LARGE SCALE GENOMIC DNA]</scope>
    <source>
        <strain evidence="1 2">EAF2021</strain>
    </source>
</reference>
<organism evidence="1 2">
    <name type="scientific">Tritrichomonas musculus</name>
    <dbReference type="NCBI Taxonomy" id="1915356"/>
    <lineage>
        <taxon>Eukaryota</taxon>
        <taxon>Metamonada</taxon>
        <taxon>Parabasalia</taxon>
        <taxon>Tritrichomonadida</taxon>
        <taxon>Tritrichomonadidae</taxon>
        <taxon>Tritrichomonas</taxon>
    </lineage>
</organism>
<protein>
    <recommendedName>
        <fullName evidence="3">Right handed beta helix domain-containing protein</fullName>
    </recommendedName>
</protein>
<gene>
    <name evidence="1" type="ORF">M9Y10_027978</name>
</gene>
<comment type="caution">
    <text evidence="1">The sequence shown here is derived from an EMBL/GenBank/DDBJ whole genome shotgun (WGS) entry which is preliminary data.</text>
</comment>
<keyword evidence="2" id="KW-1185">Reference proteome</keyword>
<accession>A0ABR2KI81</accession>
<name>A0ABR2KI81_9EUKA</name>
<sequence length="364" mass="41583">MLFALFGIVFCRESTNLYTSMQGTGDCFHKECSYNEAMLTLKMADVIHVKDRVIYPPTYPSEFSDLIEGCVQNNVTLVANEQGTAIDGKMLTGGTMYYLENQRRFTWGKFKGFTFRNFDKLIMGRQHSWSTYPQVVFQDCTFENNKHDMFSTTGGHWIFVNCVFRNNKGRIFKALSETCVEFEDCSFENTQAAFAFGADMIFRNCIFTKTFGQRGGAIYAAKSTLYVHGCKFISTNATFNGGAIYIRDSHVNYQSEISKCCFLNTIAGMNGTAIYSYLSDLYVNDNIFADNEEKSFYAFTSEIHSSNNTYSGNAETCVRNHKPMNEDDLYYPCDTYQRTDFDDAHGNIFMDFSNPDDPLEQNLF</sequence>
<dbReference type="InterPro" id="IPR012334">
    <property type="entry name" value="Pectin_lyas_fold"/>
</dbReference>